<keyword evidence="5 7" id="KW-0472">Membrane</keyword>
<keyword evidence="4 7" id="KW-1133">Transmembrane helix</keyword>
<dbReference type="AlphaFoldDB" id="A0AAD5QSS2"/>
<feature type="transmembrane region" description="Helical" evidence="7">
    <location>
        <begin position="92"/>
        <end position="111"/>
    </location>
</feature>
<dbReference type="Proteomes" id="UP001196413">
    <property type="component" value="Unassembled WGS sequence"/>
</dbReference>
<evidence type="ECO:0000256" key="2">
    <source>
        <dbReference type="ARBA" id="ARBA00007363"/>
    </source>
</evidence>
<dbReference type="GO" id="GO:0016020">
    <property type="term" value="C:membrane"/>
    <property type="evidence" value="ECO:0007669"/>
    <property type="project" value="UniProtKB-SubCell"/>
</dbReference>
<evidence type="ECO:0000256" key="6">
    <source>
        <dbReference type="SAM" id="MobiDB-lite"/>
    </source>
</evidence>
<dbReference type="Pfam" id="PF06388">
    <property type="entry name" value="DUF1075"/>
    <property type="match status" value="2"/>
</dbReference>
<feature type="compositionally biased region" description="Basic and acidic residues" evidence="6">
    <location>
        <begin position="35"/>
        <end position="47"/>
    </location>
</feature>
<feature type="region of interest" description="Disordered" evidence="6">
    <location>
        <begin position="234"/>
        <end position="270"/>
    </location>
</feature>
<feature type="region of interest" description="Disordered" evidence="6">
    <location>
        <begin position="1"/>
        <end position="51"/>
    </location>
</feature>
<evidence type="ECO:0000256" key="5">
    <source>
        <dbReference type="ARBA" id="ARBA00023136"/>
    </source>
</evidence>
<feature type="compositionally biased region" description="Basic and acidic residues" evidence="6">
    <location>
        <begin position="429"/>
        <end position="443"/>
    </location>
</feature>
<evidence type="ECO:0000256" key="1">
    <source>
        <dbReference type="ARBA" id="ARBA00004167"/>
    </source>
</evidence>
<organism evidence="8 9">
    <name type="scientific">Parelaphostrongylus tenuis</name>
    <name type="common">Meningeal worm</name>
    <dbReference type="NCBI Taxonomy" id="148309"/>
    <lineage>
        <taxon>Eukaryota</taxon>
        <taxon>Metazoa</taxon>
        <taxon>Ecdysozoa</taxon>
        <taxon>Nematoda</taxon>
        <taxon>Chromadorea</taxon>
        <taxon>Rhabditida</taxon>
        <taxon>Rhabditina</taxon>
        <taxon>Rhabditomorpha</taxon>
        <taxon>Strongyloidea</taxon>
        <taxon>Metastrongylidae</taxon>
        <taxon>Parelaphostrongylus</taxon>
    </lineage>
</organism>
<feature type="region of interest" description="Disordered" evidence="6">
    <location>
        <begin position="429"/>
        <end position="487"/>
    </location>
</feature>
<feature type="transmembrane region" description="Helical" evidence="7">
    <location>
        <begin position="309"/>
        <end position="328"/>
    </location>
</feature>
<feature type="compositionally biased region" description="Basic and acidic residues" evidence="6">
    <location>
        <begin position="234"/>
        <end position="243"/>
    </location>
</feature>
<accession>A0AAD5QSS2</accession>
<evidence type="ECO:0000313" key="8">
    <source>
        <dbReference type="EMBL" id="KAJ1360264.1"/>
    </source>
</evidence>
<comment type="subcellular location">
    <subcellularLocation>
        <location evidence="1">Membrane</location>
        <topology evidence="1">Single-pass membrane protein</topology>
    </subcellularLocation>
</comment>
<protein>
    <submittedName>
        <fullName evidence="8">Uncharacterized protein</fullName>
    </submittedName>
</protein>
<dbReference type="PANTHER" id="PTHR13674">
    <property type="entry name" value="GROWTH AND TRANSFORMATION-DEPENDENT PROTEIN"/>
    <property type="match status" value="1"/>
</dbReference>
<dbReference type="InterPro" id="IPR009432">
    <property type="entry name" value="DUF1075"/>
</dbReference>
<dbReference type="EMBL" id="JAHQIW010003833">
    <property type="protein sequence ID" value="KAJ1360264.1"/>
    <property type="molecule type" value="Genomic_DNA"/>
</dbReference>
<dbReference type="PANTHER" id="PTHR13674:SF5">
    <property type="entry name" value="UPF0389 PROTEIN CG9231"/>
    <property type="match status" value="1"/>
</dbReference>
<sequence>MATDRISEAYKSPIKRGSQVESRETPSYATSKTFSEQKKSQRTRAADADSGIQPTKWQRRFLVLTGLYRRQSDIPQYVASGTMNRMHDRMRVVFIVVAVSVFCVIFFSGEITTHRRIIRDREAGVDVKKTNTPLNQRVNMDIFRKVFMIDTHVEAPLNSSTIIAKEFTDVPKSRVLTRLLCRLEDCWISQYKRMLACAAERPVSLIFASYFLPKFLPKRMASDRISQAYRSPIKRDSQLEPKETPSYATSSTFSEHRKSQRTRAADADSGVQPTKWQRRFLVLTRLYRNQSDIPQYVAIGTMNRMHDRLRVVFILVGVTVFSAIFFAAEFGTHHRIIRDRDAGVNVKKLPTAHFGNFHRVGDETCTLSDQIGQFNTTFGCYTIGHVISWRDHMDIFRKVLMSDTHFQAPRKGRDKWDEHPTPEQEAKIIEESGKHTGEPRKGTEQWQKQNLTPGKKRGLQDSEGKTSGVPIIPNDVGHTSGKETGGAKKTGVIFQPGSHTGVYLGLGLTTLALLGMFKVGTFYDNLEENG</sequence>
<evidence type="ECO:0000256" key="4">
    <source>
        <dbReference type="ARBA" id="ARBA00022989"/>
    </source>
</evidence>
<evidence type="ECO:0000313" key="9">
    <source>
        <dbReference type="Proteomes" id="UP001196413"/>
    </source>
</evidence>
<proteinExistence type="inferred from homology"/>
<comment type="similarity">
    <text evidence="2">Belongs to the UPF0389 family.</text>
</comment>
<comment type="caution">
    <text evidence="8">The sequence shown here is derived from an EMBL/GenBank/DDBJ whole genome shotgun (WGS) entry which is preliminary data.</text>
</comment>
<name>A0AAD5QSS2_PARTN</name>
<feature type="compositionally biased region" description="Polar residues" evidence="6">
    <location>
        <begin position="25"/>
        <end position="34"/>
    </location>
</feature>
<keyword evidence="9" id="KW-1185">Reference proteome</keyword>
<evidence type="ECO:0000256" key="3">
    <source>
        <dbReference type="ARBA" id="ARBA00022692"/>
    </source>
</evidence>
<keyword evidence="3 7" id="KW-0812">Transmembrane</keyword>
<gene>
    <name evidence="8" type="ORF">KIN20_019191</name>
</gene>
<evidence type="ECO:0000256" key="7">
    <source>
        <dbReference type="SAM" id="Phobius"/>
    </source>
</evidence>
<reference evidence="8" key="1">
    <citation type="submission" date="2021-06" db="EMBL/GenBank/DDBJ databases">
        <title>Parelaphostrongylus tenuis whole genome reference sequence.</title>
        <authorList>
            <person name="Garwood T.J."/>
            <person name="Larsen P.A."/>
            <person name="Fountain-Jones N.M."/>
            <person name="Garbe J.R."/>
            <person name="Macchietto M.G."/>
            <person name="Kania S.A."/>
            <person name="Gerhold R.W."/>
            <person name="Richards J.E."/>
            <person name="Wolf T.M."/>
        </authorList>
    </citation>
    <scope>NUCLEOTIDE SEQUENCE</scope>
    <source>
        <strain evidence="8">MNPRO001-30</strain>
        <tissue evidence="8">Meninges</tissue>
    </source>
</reference>